<dbReference type="InterPro" id="IPR000073">
    <property type="entry name" value="AB_hydrolase_1"/>
</dbReference>
<sequence length="263" mass="27972">MICDDSDITLEPTPSSTPSPVLDDATPVVLIHGLRVSGTSMRRIAAAIDGRAVRTPDLPGHGQRFAEKFSLDDAVQTVLDTADEFGRPVVLAGISLGGYVTMAAAGRHPDRIAGLVVMGSTAQPSRMLAAPFRLFGFLTGMLPGGSAVISKILTRLAVGRQVAEDMEAGGLALHSIADVVDEVARFDALAELSRYRGPTLLANGAWDQFRMHEQRFAALSQDTEVRVIPRATHLYPLIQPEVTGAMIGDFAARLDQVRSSDAG</sequence>
<protein>
    <submittedName>
        <fullName evidence="3">Alpha/beta hydrolase</fullName>
    </submittedName>
</protein>
<keyword evidence="4" id="KW-1185">Reference proteome</keyword>
<dbReference type="InterPro" id="IPR029058">
    <property type="entry name" value="AB_hydrolase_fold"/>
</dbReference>
<evidence type="ECO:0000256" key="1">
    <source>
        <dbReference type="SAM" id="MobiDB-lite"/>
    </source>
</evidence>
<dbReference type="SUPFAM" id="SSF53474">
    <property type="entry name" value="alpha/beta-Hydrolases"/>
    <property type="match status" value="1"/>
</dbReference>
<feature type="domain" description="AB hydrolase-1" evidence="2">
    <location>
        <begin position="28"/>
        <end position="242"/>
    </location>
</feature>
<comment type="caution">
    <text evidence="3">The sequence shown here is derived from an EMBL/GenBank/DDBJ whole genome shotgun (WGS) entry which is preliminary data.</text>
</comment>
<accession>A0A7K3LM16</accession>
<dbReference type="Proteomes" id="UP000466307">
    <property type="component" value="Unassembled WGS sequence"/>
</dbReference>
<dbReference type="PANTHER" id="PTHR43194">
    <property type="entry name" value="HYDROLASE ALPHA/BETA FOLD FAMILY"/>
    <property type="match status" value="1"/>
</dbReference>
<keyword evidence="3" id="KW-0378">Hydrolase</keyword>
<evidence type="ECO:0000259" key="2">
    <source>
        <dbReference type="Pfam" id="PF12697"/>
    </source>
</evidence>
<proteinExistence type="predicted"/>
<dbReference type="PRINTS" id="PR00111">
    <property type="entry name" value="ABHYDROLASE"/>
</dbReference>
<name>A0A7K3LM16_9ACTN</name>
<dbReference type="Pfam" id="PF12697">
    <property type="entry name" value="Abhydrolase_6"/>
    <property type="match status" value="1"/>
</dbReference>
<dbReference type="PANTHER" id="PTHR43194:SF2">
    <property type="entry name" value="PEROXISOMAL MEMBRANE PROTEIN LPX1"/>
    <property type="match status" value="1"/>
</dbReference>
<reference evidence="3 4" key="1">
    <citation type="submission" date="2020-01" db="EMBL/GenBank/DDBJ databases">
        <title>Investigation of new actinobacteria for the biodesulphurisation of diesel fuel.</title>
        <authorList>
            <person name="Athi Narayanan S.M."/>
        </authorList>
    </citation>
    <scope>NUCLEOTIDE SEQUENCE [LARGE SCALE GENOMIC DNA]</scope>
    <source>
        <strain evidence="3 4">213E</strain>
    </source>
</reference>
<dbReference type="AlphaFoldDB" id="A0A7K3LM16"/>
<dbReference type="Gene3D" id="3.40.50.1820">
    <property type="entry name" value="alpha/beta hydrolase"/>
    <property type="match status" value="1"/>
</dbReference>
<organism evidence="3 4">
    <name type="scientific">Gordonia desulfuricans</name>
    <dbReference type="NCBI Taxonomy" id="89051"/>
    <lineage>
        <taxon>Bacteria</taxon>
        <taxon>Bacillati</taxon>
        <taxon>Actinomycetota</taxon>
        <taxon>Actinomycetes</taxon>
        <taxon>Mycobacteriales</taxon>
        <taxon>Gordoniaceae</taxon>
        <taxon>Gordonia</taxon>
    </lineage>
</organism>
<evidence type="ECO:0000313" key="4">
    <source>
        <dbReference type="Proteomes" id="UP000466307"/>
    </source>
</evidence>
<feature type="region of interest" description="Disordered" evidence="1">
    <location>
        <begin position="1"/>
        <end position="21"/>
    </location>
</feature>
<dbReference type="RefSeq" id="WP_020792544.1">
    <property type="nucleotide sequence ID" value="NZ_JAADZU010000015.1"/>
</dbReference>
<dbReference type="GO" id="GO:0016787">
    <property type="term" value="F:hydrolase activity"/>
    <property type="evidence" value="ECO:0007669"/>
    <property type="project" value="UniProtKB-KW"/>
</dbReference>
<dbReference type="EMBL" id="JAADZU010000015">
    <property type="protein sequence ID" value="NDK89289.1"/>
    <property type="molecule type" value="Genomic_DNA"/>
</dbReference>
<dbReference type="InterPro" id="IPR050228">
    <property type="entry name" value="Carboxylesterase_BioH"/>
</dbReference>
<gene>
    <name evidence="3" type="ORF">GYA93_06785</name>
</gene>
<evidence type="ECO:0000313" key="3">
    <source>
        <dbReference type="EMBL" id="NDK89289.1"/>
    </source>
</evidence>